<evidence type="ECO:0000256" key="2">
    <source>
        <dbReference type="ARBA" id="ARBA00013106"/>
    </source>
</evidence>
<dbReference type="Gene3D" id="3.40.190.80">
    <property type="match status" value="1"/>
</dbReference>
<proteinExistence type="predicted"/>
<feature type="binding site" evidence="6">
    <location>
        <position position="101"/>
    </location>
    <ligand>
        <name>Mg(2+)</name>
        <dbReference type="ChEBI" id="CHEBI:18420"/>
        <label>1</label>
        <note>catalytic</note>
    </ligand>
</feature>
<dbReference type="KEGG" id="spla:CP981_04270"/>
<evidence type="ECO:0000256" key="4">
    <source>
        <dbReference type="ARBA" id="ARBA00022801"/>
    </source>
</evidence>
<dbReference type="GO" id="GO:0007165">
    <property type="term" value="P:signal transduction"/>
    <property type="evidence" value="ECO:0007669"/>
    <property type="project" value="TreeGrafter"/>
</dbReference>
<dbReference type="Pfam" id="PF00459">
    <property type="entry name" value="Inositol_P"/>
    <property type="match status" value="1"/>
</dbReference>
<feature type="binding site" evidence="6">
    <location>
        <position position="82"/>
    </location>
    <ligand>
        <name>Mg(2+)</name>
        <dbReference type="ChEBI" id="CHEBI:18420"/>
        <label>1</label>
        <note>catalytic</note>
    </ligand>
</feature>
<dbReference type="GeneID" id="90922549"/>
<sequence>MREDEMLVTSMKRGVDLPYAALALEAAKEGARAIDEHAAEFLQSVASKGARYDLVTRADREAERAIISHLSDQSPSDGILAEETGAREGTSGLRWVIDPIDGTTNFVHGRRDFAVSVGLESRDGIFAGAVVRPAHGDWAAAEGGLIYSSLERPMTVSSVKVNEALVAVGLCHDATARAFTLQQIVPALVSHVQDWRWVGSAACDLFSVADGSLDGYVGINLSIWDIAAGIALVKAAGGHCETVRAGQVDAFLAGSPEVVTGLKRALATL</sequence>
<dbReference type="RefSeq" id="WP_085923437.1">
    <property type="nucleotide sequence ID" value="NZ_BAABSS010000094.1"/>
</dbReference>
<dbReference type="InterPro" id="IPR020550">
    <property type="entry name" value="Inositol_monophosphatase_CS"/>
</dbReference>
<evidence type="ECO:0000256" key="3">
    <source>
        <dbReference type="ARBA" id="ARBA00022723"/>
    </source>
</evidence>
<reference evidence="7 9" key="1">
    <citation type="submission" date="2016-09" db="EMBL/GenBank/DDBJ databases">
        <title>Streptomyces platensis DSM40041, a candidate organism with high potential of specific P450 cytochromes.</title>
        <authorList>
            <person name="Grumaz C."/>
            <person name="Vainshtein Y."/>
            <person name="Kirstahler P."/>
            <person name="Sohn K."/>
        </authorList>
    </citation>
    <scope>NUCLEOTIDE SEQUENCE [LARGE SCALE GENOMIC DNA]</scope>
    <source>
        <strain evidence="7 9">DSM 40041</strain>
    </source>
</reference>
<dbReference type="PROSITE" id="PS00629">
    <property type="entry name" value="IMP_1"/>
    <property type="match status" value="1"/>
</dbReference>
<dbReference type="Gene3D" id="3.30.540.10">
    <property type="entry name" value="Fructose-1,6-Bisphosphatase, subunit A, domain 1"/>
    <property type="match status" value="1"/>
</dbReference>
<dbReference type="EMBL" id="MIGA01000006">
    <property type="protein sequence ID" value="OSY47065.1"/>
    <property type="molecule type" value="Genomic_DNA"/>
</dbReference>
<dbReference type="EMBL" id="CP023691">
    <property type="protein sequence ID" value="QEV50994.1"/>
    <property type="molecule type" value="Genomic_DNA"/>
</dbReference>
<dbReference type="Proteomes" id="UP000325458">
    <property type="component" value="Chromosome"/>
</dbReference>
<evidence type="ECO:0000313" key="9">
    <source>
        <dbReference type="Proteomes" id="UP000194225"/>
    </source>
</evidence>
<evidence type="ECO:0000313" key="7">
    <source>
        <dbReference type="EMBL" id="OSY47065.1"/>
    </source>
</evidence>
<keyword evidence="5 6" id="KW-0460">Magnesium</keyword>
<evidence type="ECO:0000313" key="10">
    <source>
        <dbReference type="Proteomes" id="UP000325458"/>
    </source>
</evidence>
<keyword evidence="3 6" id="KW-0479">Metal-binding</keyword>
<feature type="binding site" evidence="6">
    <location>
        <position position="225"/>
    </location>
    <ligand>
        <name>Mg(2+)</name>
        <dbReference type="ChEBI" id="CHEBI:18420"/>
        <label>1</label>
        <note>catalytic</note>
    </ligand>
</feature>
<dbReference type="SUPFAM" id="SSF56655">
    <property type="entry name" value="Carbohydrate phosphatase"/>
    <property type="match status" value="1"/>
</dbReference>
<reference evidence="8 10" key="2">
    <citation type="submission" date="2017-09" db="EMBL/GenBank/DDBJ databases">
        <authorList>
            <person name="Lee N."/>
            <person name="Cho B.-K."/>
        </authorList>
    </citation>
    <scope>NUCLEOTIDE SEQUENCE [LARGE SCALE GENOMIC DNA]</scope>
    <source>
        <strain evidence="8 10">ATCC 23948</strain>
    </source>
</reference>
<keyword evidence="4 7" id="KW-0378">Hydrolase</keyword>
<name>A0AAE6NDP8_STRPT</name>
<dbReference type="AlphaFoldDB" id="A0AAE6NDP8"/>
<dbReference type="GO" id="GO:0046872">
    <property type="term" value="F:metal ion binding"/>
    <property type="evidence" value="ECO:0007669"/>
    <property type="project" value="UniProtKB-KW"/>
</dbReference>
<dbReference type="PROSITE" id="PS00630">
    <property type="entry name" value="IMP_2"/>
    <property type="match status" value="1"/>
</dbReference>
<dbReference type="InterPro" id="IPR000760">
    <property type="entry name" value="Inositol_monophosphatase-like"/>
</dbReference>
<dbReference type="PRINTS" id="PR00377">
    <property type="entry name" value="IMPHPHTASES"/>
</dbReference>
<dbReference type="PANTHER" id="PTHR20854">
    <property type="entry name" value="INOSITOL MONOPHOSPHATASE"/>
    <property type="match status" value="1"/>
</dbReference>
<dbReference type="GO" id="GO:0008934">
    <property type="term" value="F:inositol monophosphate 1-phosphatase activity"/>
    <property type="evidence" value="ECO:0007669"/>
    <property type="project" value="TreeGrafter"/>
</dbReference>
<comment type="cofactor">
    <cofactor evidence="6">
        <name>Mg(2+)</name>
        <dbReference type="ChEBI" id="CHEBI:18420"/>
    </cofactor>
</comment>
<dbReference type="GO" id="GO:0006020">
    <property type="term" value="P:inositol metabolic process"/>
    <property type="evidence" value="ECO:0007669"/>
    <property type="project" value="TreeGrafter"/>
</dbReference>
<evidence type="ECO:0000313" key="8">
    <source>
        <dbReference type="EMBL" id="QEV50994.1"/>
    </source>
</evidence>
<dbReference type="PANTHER" id="PTHR20854:SF4">
    <property type="entry name" value="INOSITOL-1-MONOPHOSPHATASE-RELATED"/>
    <property type="match status" value="1"/>
</dbReference>
<comment type="catalytic activity">
    <reaction evidence="1">
        <text>a myo-inositol phosphate + H2O = myo-inositol + phosphate</text>
        <dbReference type="Rhea" id="RHEA:24056"/>
        <dbReference type="ChEBI" id="CHEBI:15377"/>
        <dbReference type="ChEBI" id="CHEBI:17268"/>
        <dbReference type="ChEBI" id="CHEBI:43474"/>
        <dbReference type="ChEBI" id="CHEBI:84139"/>
        <dbReference type="EC" id="3.1.3.25"/>
    </reaction>
</comment>
<gene>
    <name evidence="7" type="primary">suhB_2</name>
    <name evidence="7" type="ORF">BG653_01493</name>
    <name evidence="8" type="ORF">CP981_04270</name>
</gene>
<accession>A0AAE6NDP8</accession>
<evidence type="ECO:0000256" key="6">
    <source>
        <dbReference type="PIRSR" id="PIRSR600760-2"/>
    </source>
</evidence>
<keyword evidence="9" id="KW-1185">Reference proteome</keyword>
<dbReference type="EC" id="3.1.3.25" evidence="2"/>
<organism evidence="8 10">
    <name type="scientific">Streptomyces platensis</name>
    <dbReference type="NCBI Taxonomy" id="58346"/>
    <lineage>
        <taxon>Bacteria</taxon>
        <taxon>Bacillati</taxon>
        <taxon>Actinomycetota</taxon>
        <taxon>Actinomycetes</taxon>
        <taxon>Kitasatosporales</taxon>
        <taxon>Streptomycetaceae</taxon>
        <taxon>Streptomyces</taxon>
    </lineage>
</organism>
<dbReference type="GO" id="GO:0046854">
    <property type="term" value="P:phosphatidylinositol phosphate biosynthetic process"/>
    <property type="evidence" value="ECO:0007669"/>
    <property type="project" value="InterPro"/>
</dbReference>
<evidence type="ECO:0000256" key="5">
    <source>
        <dbReference type="ARBA" id="ARBA00022842"/>
    </source>
</evidence>
<protein>
    <recommendedName>
        <fullName evidence="2">inositol-phosphate phosphatase</fullName>
        <ecNumber evidence="2">3.1.3.25</ecNumber>
    </recommendedName>
</protein>
<evidence type="ECO:0000256" key="1">
    <source>
        <dbReference type="ARBA" id="ARBA00001033"/>
    </source>
</evidence>
<feature type="binding site" evidence="6">
    <location>
        <position position="98"/>
    </location>
    <ligand>
        <name>Mg(2+)</name>
        <dbReference type="ChEBI" id="CHEBI:18420"/>
        <label>1</label>
        <note>catalytic</note>
    </ligand>
</feature>
<dbReference type="Proteomes" id="UP000194225">
    <property type="component" value="Unassembled WGS sequence"/>
</dbReference>
<feature type="binding site" evidence="6">
    <location>
        <position position="100"/>
    </location>
    <ligand>
        <name>Mg(2+)</name>
        <dbReference type="ChEBI" id="CHEBI:18420"/>
        <label>1</label>
        <note>catalytic</note>
    </ligand>
</feature>
<dbReference type="InterPro" id="IPR020583">
    <property type="entry name" value="Inositol_monoP_metal-BS"/>
</dbReference>